<feature type="transmembrane region" description="Helical" evidence="1">
    <location>
        <begin position="52"/>
        <end position="71"/>
    </location>
</feature>
<keyword evidence="1" id="KW-0812">Transmembrane</keyword>
<dbReference type="Proteomes" id="UP000199645">
    <property type="component" value="Unassembled WGS sequence"/>
</dbReference>
<feature type="transmembrane region" description="Helical" evidence="1">
    <location>
        <begin position="77"/>
        <end position="97"/>
    </location>
</feature>
<keyword evidence="1" id="KW-0472">Membrane</keyword>
<evidence type="ECO:0000313" key="3">
    <source>
        <dbReference type="Proteomes" id="UP000199645"/>
    </source>
</evidence>
<keyword evidence="3" id="KW-1185">Reference proteome</keyword>
<protein>
    <submittedName>
        <fullName evidence="2">Uncharacterized protein</fullName>
    </submittedName>
</protein>
<dbReference type="AlphaFoldDB" id="A0A1I2GAW7"/>
<name>A0A1I2GAW7_9ACTN</name>
<feature type="transmembrane region" description="Helical" evidence="1">
    <location>
        <begin position="161"/>
        <end position="182"/>
    </location>
</feature>
<dbReference type="OrthoDB" id="3292770at2"/>
<organism evidence="2 3">
    <name type="scientific">Actinoplanes philippinensis</name>
    <dbReference type="NCBI Taxonomy" id="35752"/>
    <lineage>
        <taxon>Bacteria</taxon>
        <taxon>Bacillati</taxon>
        <taxon>Actinomycetota</taxon>
        <taxon>Actinomycetes</taxon>
        <taxon>Micromonosporales</taxon>
        <taxon>Micromonosporaceae</taxon>
        <taxon>Actinoplanes</taxon>
    </lineage>
</organism>
<evidence type="ECO:0000256" key="1">
    <source>
        <dbReference type="SAM" id="Phobius"/>
    </source>
</evidence>
<reference evidence="2 3" key="1">
    <citation type="submission" date="2016-10" db="EMBL/GenBank/DDBJ databases">
        <authorList>
            <person name="de Groot N.N."/>
        </authorList>
    </citation>
    <scope>NUCLEOTIDE SEQUENCE [LARGE SCALE GENOMIC DNA]</scope>
    <source>
        <strain evidence="2 3">DSM 43019</strain>
    </source>
</reference>
<dbReference type="EMBL" id="FONV01000006">
    <property type="protein sequence ID" value="SFF14725.1"/>
    <property type="molecule type" value="Genomic_DNA"/>
</dbReference>
<feature type="transmembrane region" description="Helical" evidence="1">
    <location>
        <begin position="20"/>
        <end position="45"/>
    </location>
</feature>
<dbReference type="STRING" id="35752.SAMN05421541_106396"/>
<gene>
    <name evidence="2" type="ORF">SAMN05421541_106396</name>
</gene>
<proteinExistence type="predicted"/>
<evidence type="ECO:0000313" key="2">
    <source>
        <dbReference type="EMBL" id="SFF14725.1"/>
    </source>
</evidence>
<dbReference type="RefSeq" id="WP_093615476.1">
    <property type="nucleotide sequence ID" value="NZ_BOMT01000024.1"/>
</dbReference>
<sequence>MPLTSPRLPVVRLLEAADSGAAVLILAVVGAAILGAAVLTFSAVVPARARRAAAGGSLAGVVVWLLVVVAAPPIPATIGWALTAAGLAAIVAVPLAAGPSGTTAGTLIAGLLAVAGTMLSIFVTVLVLAHWGPDALIPDVTPQAPAARRIAESRIEIVDPYIMVLVLAALAATAMSLTAVLARRSGKVRPG</sequence>
<feature type="transmembrane region" description="Helical" evidence="1">
    <location>
        <begin position="109"/>
        <end position="131"/>
    </location>
</feature>
<accession>A0A1I2GAW7</accession>
<keyword evidence="1" id="KW-1133">Transmembrane helix</keyword>